<reference evidence="15 16" key="2">
    <citation type="journal article" date="2010" name="Stand. Genomic Sci.">
        <title>Complete genome sequence of Nakamurella multipartita type strain (Y-104).</title>
        <authorList>
            <person name="Tice H."/>
            <person name="Mayilraj S."/>
            <person name="Sims D."/>
            <person name="Lapidus A."/>
            <person name="Nolan M."/>
            <person name="Lucas S."/>
            <person name="Glavina Del Rio T."/>
            <person name="Copeland A."/>
            <person name="Cheng J.F."/>
            <person name="Meincke L."/>
            <person name="Bruce D."/>
            <person name="Goodwin L."/>
            <person name="Pitluck S."/>
            <person name="Ivanova N."/>
            <person name="Mavromatis K."/>
            <person name="Ovchinnikova G."/>
            <person name="Pati A."/>
            <person name="Chen A."/>
            <person name="Palaniappan K."/>
            <person name="Land M."/>
            <person name="Hauser L."/>
            <person name="Chang Y.J."/>
            <person name="Jeffries C.D."/>
            <person name="Detter J.C."/>
            <person name="Brettin T."/>
            <person name="Rohde M."/>
            <person name="Goker M."/>
            <person name="Bristow J."/>
            <person name="Eisen J.A."/>
            <person name="Markowitz V."/>
            <person name="Hugenholtz P."/>
            <person name="Kyrpides N.C."/>
            <person name="Klenk H.P."/>
            <person name="Chen F."/>
        </authorList>
    </citation>
    <scope>NUCLEOTIDE SEQUENCE [LARGE SCALE GENOMIC DNA]</scope>
    <source>
        <strain evidence="16">ATCC 700099 / DSM 44233 / CIP 104796 / JCM 9543 / NBRC 105858 / Y-104</strain>
    </source>
</reference>
<dbReference type="PANTHER" id="PTHR32282:SF33">
    <property type="entry name" value="PEPTIDOGLYCAN GLYCOSYLTRANSFERASE"/>
    <property type="match status" value="1"/>
</dbReference>
<dbReference type="eggNOG" id="COG2815">
    <property type="taxonomic scope" value="Bacteria"/>
</dbReference>
<dbReference type="Pfam" id="PF03793">
    <property type="entry name" value="PASTA"/>
    <property type="match status" value="1"/>
</dbReference>
<dbReference type="EMBL" id="CP001737">
    <property type="protein sequence ID" value="ACV77121.1"/>
    <property type="molecule type" value="Genomic_DNA"/>
</dbReference>
<dbReference type="GO" id="GO:0008658">
    <property type="term" value="F:penicillin binding"/>
    <property type="evidence" value="ECO:0007669"/>
    <property type="project" value="InterPro"/>
</dbReference>
<dbReference type="HOGENOM" id="CLU_006354_2_6_11"/>
<evidence type="ECO:0000256" key="7">
    <source>
        <dbReference type="ARBA" id="ARBA00022801"/>
    </source>
</evidence>
<dbReference type="CDD" id="cd06577">
    <property type="entry name" value="PASTA_pknB"/>
    <property type="match status" value="1"/>
</dbReference>
<dbReference type="InterPro" id="IPR012338">
    <property type="entry name" value="Beta-lactam/transpept-like"/>
</dbReference>
<comment type="similarity">
    <text evidence="1">In the C-terminal section; belongs to the transpeptidase family.</text>
</comment>
<dbReference type="PROSITE" id="PS51178">
    <property type="entry name" value="PASTA"/>
    <property type="match status" value="1"/>
</dbReference>
<dbReference type="GO" id="GO:0008955">
    <property type="term" value="F:peptidoglycan glycosyltransferase activity"/>
    <property type="evidence" value="ECO:0007669"/>
    <property type="project" value="UniProtKB-EC"/>
</dbReference>
<dbReference type="KEGG" id="nml:Namu_0707"/>
<evidence type="ECO:0000259" key="14">
    <source>
        <dbReference type="PROSITE" id="PS51178"/>
    </source>
</evidence>
<keyword evidence="7" id="KW-0378">Hydrolase</keyword>
<protein>
    <submittedName>
        <fullName evidence="15">Peptidoglycan glycosyltransferase</fullName>
        <ecNumber evidence="15">2.4.1.129</ecNumber>
    </submittedName>
</protein>
<keyword evidence="10" id="KW-0511">Multifunctional enzyme</keyword>
<dbReference type="AlphaFoldDB" id="C8X8E5"/>
<dbReference type="RefSeq" id="WP_015746037.1">
    <property type="nucleotide sequence ID" value="NC_013235.1"/>
</dbReference>
<keyword evidence="9" id="KW-0573">Peptidoglycan synthesis</keyword>
<dbReference type="InterPro" id="IPR001264">
    <property type="entry name" value="Glyco_trans_51"/>
</dbReference>
<keyword evidence="11" id="KW-0961">Cell wall biogenesis/degradation</keyword>
<dbReference type="PANTHER" id="PTHR32282">
    <property type="entry name" value="BINDING PROTEIN TRANSPEPTIDASE, PUTATIVE-RELATED"/>
    <property type="match status" value="1"/>
</dbReference>
<dbReference type="EC" id="2.4.1.129" evidence="15"/>
<keyword evidence="3" id="KW-0121">Carboxypeptidase</keyword>
<keyword evidence="4" id="KW-0645">Protease</keyword>
<evidence type="ECO:0000256" key="3">
    <source>
        <dbReference type="ARBA" id="ARBA00022645"/>
    </source>
</evidence>
<dbReference type="CAZy" id="GT51">
    <property type="family name" value="Glycosyltransferase Family 51"/>
</dbReference>
<comment type="catalytic activity">
    <reaction evidence="13">
        <text>[GlcNAc-(1-&gt;4)-Mur2Ac(oyl-L-Ala-gamma-D-Glu-L-Lys-D-Ala-D-Ala)](n)-di-trans,octa-cis-undecaprenyl diphosphate + beta-D-GlcNAc-(1-&gt;4)-Mur2Ac(oyl-L-Ala-gamma-D-Glu-L-Lys-D-Ala-D-Ala)-di-trans,octa-cis-undecaprenyl diphosphate = [GlcNAc-(1-&gt;4)-Mur2Ac(oyl-L-Ala-gamma-D-Glu-L-Lys-D-Ala-D-Ala)](n+1)-di-trans,octa-cis-undecaprenyl diphosphate + di-trans,octa-cis-undecaprenyl diphosphate + H(+)</text>
        <dbReference type="Rhea" id="RHEA:23708"/>
        <dbReference type="Rhea" id="RHEA-COMP:9602"/>
        <dbReference type="Rhea" id="RHEA-COMP:9603"/>
        <dbReference type="ChEBI" id="CHEBI:15378"/>
        <dbReference type="ChEBI" id="CHEBI:58405"/>
        <dbReference type="ChEBI" id="CHEBI:60033"/>
        <dbReference type="ChEBI" id="CHEBI:78435"/>
        <dbReference type="EC" id="2.4.99.28"/>
    </reaction>
</comment>
<sequence precursor="true">MSGLGRLILGTLLAGVLVAGLLLPYSVGMGIASNAVTDAIDGAQADPLTAEIPLRTTVTDATGAPIATLYNQNRVYVPLSSISDYLQVAVVSMEDRRFYQHQGVDWRGTVRAMLRNAQADAAAQGGSTLTQQYVKNYLYLVEAKTEAEKADAIATTPIRKLKEAKLALQVEQTLSKAEILERYLNLVAFGPSQYGAEAASQWFFGTSADKLTLAQAALLAGMVNNPPKYNPLDENHVQDARDRRDLVLDVMVSTGRLSKATAEATKQQDLGLNPKRTRNGCIPADNSQTNGYFCQYVLDYLSNAGFDSDTVAEAGWTIKTTMDPTVMAAAKAAATANADPSVPGVERIANTVAVVGKDEPRKVLALAANRPYGLDPTKGETVQRLPTTFAPLGAGSTFKIFTAAAAMEMGLGTNTTIDVPAQYESPLVPSATFKNATSYPTSMTLAQALATSPNTGFVALEDQVGLQKVAEMAVRLGLKGYQLDAGDVDPAFASAGTDYTAQVTAQKMASFTLGVSPVSPLELANVGATLNSDGKWCPPTPVDTITDRNGKFVTWDKTPCEQAVPAELARTLAVAMEGDFTGSGTAAASASAAGWSWTAAGKTGTTQEYKSSAFLGFTPEMSASVIAWDSEPRPQSICKDPIRSCSTDEAMSGSGMGGGSIPAATWMATMKPLKENQPDTFFRPASTTYIKGSASTQVPNVVGKNVDDAKTLLTAAGFTVAVAPKQDTGASVNIVVDQNPKTTALPGGQITLGVSAGGSGG</sequence>
<dbReference type="InterPro" id="IPR023346">
    <property type="entry name" value="Lysozyme-like_dom_sf"/>
</dbReference>
<organism evidence="15 16">
    <name type="scientific">Nakamurella multipartita (strain ATCC 700099 / DSM 44233 / CIP 104796 / JCM 9543 / NBRC 105858 / Y-104)</name>
    <name type="common">Microsphaera multipartita</name>
    <dbReference type="NCBI Taxonomy" id="479431"/>
    <lineage>
        <taxon>Bacteria</taxon>
        <taxon>Bacillati</taxon>
        <taxon>Actinomycetota</taxon>
        <taxon>Actinomycetes</taxon>
        <taxon>Nakamurellales</taxon>
        <taxon>Nakamurellaceae</taxon>
        <taxon>Nakamurella</taxon>
    </lineage>
</organism>
<dbReference type="Gene3D" id="3.30.10.20">
    <property type="match status" value="1"/>
</dbReference>
<dbReference type="GO" id="GO:0008360">
    <property type="term" value="P:regulation of cell shape"/>
    <property type="evidence" value="ECO:0007669"/>
    <property type="project" value="UniProtKB-KW"/>
</dbReference>
<accession>C8X8E5</accession>
<proteinExistence type="inferred from homology"/>
<dbReference type="InterPro" id="IPR005543">
    <property type="entry name" value="PASTA_dom"/>
</dbReference>
<dbReference type="SUPFAM" id="SSF53955">
    <property type="entry name" value="Lysozyme-like"/>
    <property type="match status" value="1"/>
</dbReference>
<keyword evidence="5 15" id="KW-0328">Glycosyltransferase</keyword>
<evidence type="ECO:0000256" key="8">
    <source>
        <dbReference type="ARBA" id="ARBA00022960"/>
    </source>
</evidence>
<dbReference type="GO" id="GO:0030288">
    <property type="term" value="C:outer membrane-bounded periplasmic space"/>
    <property type="evidence" value="ECO:0007669"/>
    <property type="project" value="TreeGrafter"/>
</dbReference>
<dbReference type="eggNOG" id="COG0744">
    <property type="taxonomic scope" value="Bacteria"/>
</dbReference>
<dbReference type="Pfam" id="PF00905">
    <property type="entry name" value="Transpeptidase"/>
    <property type="match status" value="1"/>
</dbReference>
<evidence type="ECO:0000313" key="15">
    <source>
        <dbReference type="EMBL" id="ACV77121.1"/>
    </source>
</evidence>
<dbReference type="FunCoup" id="C8X8E5">
    <property type="interactions" value="1"/>
</dbReference>
<evidence type="ECO:0000256" key="13">
    <source>
        <dbReference type="ARBA" id="ARBA00049902"/>
    </source>
</evidence>
<keyword evidence="8" id="KW-0133">Cell shape</keyword>
<evidence type="ECO:0000313" key="16">
    <source>
        <dbReference type="Proteomes" id="UP000002218"/>
    </source>
</evidence>
<feature type="domain" description="PASTA" evidence="14">
    <location>
        <begin position="692"/>
        <end position="756"/>
    </location>
</feature>
<dbReference type="InterPro" id="IPR036950">
    <property type="entry name" value="PBP_transglycosylase"/>
</dbReference>
<evidence type="ECO:0000256" key="2">
    <source>
        <dbReference type="ARBA" id="ARBA00007739"/>
    </source>
</evidence>
<dbReference type="InterPro" id="IPR001460">
    <property type="entry name" value="PCN-bd_Tpept"/>
</dbReference>
<dbReference type="Gene3D" id="1.10.3810.10">
    <property type="entry name" value="Biosynthetic peptidoglycan transglycosylase-like"/>
    <property type="match status" value="1"/>
</dbReference>
<dbReference type="GO" id="GO:0009252">
    <property type="term" value="P:peptidoglycan biosynthetic process"/>
    <property type="evidence" value="ECO:0007669"/>
    <property type="project" value="UniProtKB-KW"/>
</dbReference>
<keyword evidence="16" id="KW-1185">Reference proteome</keyword>
<dbReference type="STRING" id="479431.Namu_0707"/>
<evidence type="ECO:0000256" key="1">
    <source>
        <dbReference type="ARBA" id="ARBA00007090"/>
    </source>
</evidence>
<dbReference type="GO" id="GO:0071555">
    <property type="term" value="P:cell wall organization"/>
    <property type="evidence" value="ECO:0007669"/>
    <property type="project" value="UniProtKB-KW"/>
</dbReference>
<evidence type="ECO:0000256" key="5">
    <source>
        <dbReference type="ARBA" id="ARBA00022676"/>
    </source>
</evidence>
<evidence type="ECO:0000256" key="6">
    <source>
        <dbReference type="ARBA" id="ARBA00022679"/>
    </source>
</evidence>
<dbReference type="Gene3D" id="3.40.710.10">
    <property type="entry name" value="DD-peptidase/beta-lactamase superfamily"/>
    <property type="match status" value="1"/>
</dbReference>
<dbReference type="SUPFAM" id="SSF56601">
    <property type="entry name" value="beta-lactamase/transpeptidase-like"/>
    <property type="match status" value="1"/>
</dbReference>
<dbReference type="InParanoid" id="C8X8E5"/>
<dbReference type="InterPro" id="IPR050396">
    <property type="entry name" value="Glycosyltr_51/Transpeptidase"/>
</dbReference>
<dbReference type="GO" id="GO:0009002">
    <property type="term" value="F:serine-type D-Ala-D-Ala carboxypeptidase activity"/>
    <property type="evidence" value="ECO:0007669"/>
    <property type="project" value="UniProtKB-EC"/>
</dbReference>
<evidence type="ECO:0000256" key="12">
    <source>
        <dbReference type="ARBA" id="ARBA00034000"/>
    </source>
</evidence>
<comment type="similarity">
    <text evidence="2">In the N-terminal section; belongs to the glycosyltransferase 51 family.</text>
</comment>
<evidence type="ECO:0000256" key="4">
    <source>
        <dbReference type="ARBA" id="ARBA00022670"/>
    </source>
</evidence>
<evidence type="ECO:0000256" key="9">
    <source>
        <dbReference type="ARBA" id="ARBA00022984"/>
    </source>
</evidence>
<evidence type="ECO:0000256" key="11">
    <source>
        <dbReference type="ARBA" id="ARBA00023316"/>
    </source>
</evidence>
<dbReference type="GO" id="GO:0006508">
    <property type="term" value="P:proteolysis"/>
    <property type="evidence" value="ECO:0007669"/>
    <property type="project" value="UniProtKB-KW"/>
</dbReference>
<comment type="catalytic activity">
    <reaction evidence="12">
        <text>Preferential cleavage: (Ac)2-L-Lys-D-Ala-|-D-Ala. Also transpeptidation of peptidyl-alanyl moieties that are N-acyl substituents of D-alanine.</text>
        <dbReference type="EC" id="3.4.16.4"/>
    </reaction>
</comment>
<evidence type="ECO:0000256" key="10">
    <source>
        <dbReference type="ARBA" id="ARBA00023268"/>
    </source>
</evidence>
<gene>
    <name evidence="15" type="ordered locus">Namu_0707</name>
</gene>
<keyword evidence="6 15" id="KW-0808">Transferase</keyword>
<dbReference type="Proteomes" id="UP000002218">
    <property type="component" value="Chromosome"/>
</dbReference>
<reference evidence="16" key="1">
    <citation type="submission" date="2009-09" db="EMBL/GenBank/DDBJ databases">
        <title>The complete genome of Nakamurella multipartita DSM 44233.</title>
        <authorList>
            <consortium name="US DOE Joint Genome Institute (JGI-PGF)"/>
            <person name="Lucas S."/>
            <person name="Copeland A."/>
            <person name="Lapidus A."/>
            <person name="Glavina del Rio T."/>
            <person name="Dalin E."/>
            <person name="Tice H."/>
            <person name="Bruce D."/>
            <person name="Goodwin L."/>
            <person name="Pitluck S."/>
            <person name="Kyrpides N."/>
            <person name="Mavromatis K."/>
            <person name="Ivanova N."/>
            <person name="Ovchinnikova G."/>
            <person name="Sims D."/>
            <person name="Meincke L."/>
            <person name="Brettin T."/>
            <person name="Detter J.C."/>
            <person name="Han C."/>
            <person name="Larimer F."/>
            <person name="Land M."/>
            <person name="Hauser L."/>
            <person name="Markowitz V."/>
            <person name="Cheng J.-F."/>
            <person name="Hugenholtz P."/>
            <person name="Woyke T."/>
            <person name="Wu D."/>
            <person name="Klenk H.-P."/>
            <person name="Eisen J.A."/>
        </authorList>
    </citation>
    <scope>NUCLEOTIDE SEQUENCE [LARGE SCALE GENOMIC DNA]</scope>
    <source>
        <strain evidence="16">ATCC 700099 / DSM 44233 / CIP 104796 / JCM 9543 / NBRC 105858 / Y-104</strain>
    </source>
</reference>
<dbReference type="FunFam" id="1.10.3810.10:FF:000001">
    <property type="entry name" value="Penicillin-binding protein 1A"/>
    <property type="match status" value="1"/>
</dbReference>
<dbReference type="Pfam" id="PF00912">
    <property type="entry name" value="Transgly"/>
    <property type="match status" value="1"/>
</dbReference>
<name>C8X8E5_NAKMY</name>
<dbReference type="SMART" id="SM00740">
    <property type="entry name" value="PASTA"/>
    <property type="match status" value="1"/>
</dbReference>